<feature type="region of interest" description="Disordered" evidence="1">
    <location>
        <begin position="1"/>
        <end position="25"/>
    </location>
</feature>
<dbReference type="AlphaFoldDB" id="A0A7J6VD61"/>
<gene>
    <name evidence="2" type="ORF">FRX31_027373</name>
</gene>
<evidence type="ECO:0000256" key="1">
    <source>
        <dbReference type="SAM" id="MobiDB-lite"/>
    </source>
</evidence>
<accession>A0A7J6VD61</accession>
<keyword evidence="3" id="KW-1185">Reference proteome</keyword>
<comment type="caution">
    <text evidence="2">The sequence shown here is derived from an EMBL/GenBank/DDBJ whole genome shotgun (WGS) entry which is preliminary data.</text>
</comment>
<evidence type="ECO:0000313" key="2">
    <source>
        <dbReference type="EMBL" id="KAF5183044.1"/>
    </source>
</evidence>
<protein>
    <submittedName>
        <fullName evidence="2">Uncharacterized protein</fullName>
    </submittedName>
</protein>
<sequence length="196" mass="19875">MSLYSAMGTGAGAGTDKDTESGTGPAPFFGLPTGLPVETLLGFGGPPPPILRGLPRGLLITGGTTTSPETIPNTEITVGNWMFFLGLPLPFFSPLLDTGPTTTLSGPEVILGFEILGGRPRPLLTSPAPTALMGLGFITLGGRPRPLFPTGLPDVGSGIVVTTVVLLDLGGRPRPLFSVTAEAPEAEVTGADLGSL</sequence>
<dbReference type="Proteomes" id="UP000554482">
    <property type="component" value="Unassembled WGS sequence"/>
</dbReference>
<proteinExistence type="predicted"/>
<organism evidence="2 3">
    <name type="scientific">Thalictrum thalictroides</name>
    <name type="common">Rue-anemone</name>
    <name type="synonym">Anemone thalictroides</name>
    <dbReference type="NCBI Taxonomy" id="46969"/>
    <lineage>
        <taxon>Eukaryota</taxon>
        <taxon>Viridiplantae</taxon>
        <taxon>Streptophyta</taxon>
        <taxon>Embryophyta</taxon>
        <taxon>Tracheophyta</taxon>
        <taxon>Spermatophyta</taxon>
        <taxon>Magnoliopsida</taxon>
        <taxon>Ranunculales</taxon>
        <taxon>Ranunculaceae</taxon>
        <taxon>Thalictroideae</taxon>
        <taxon>Thalictrum</taxon>
    </lineage>
</organism>
<reference evidence="2 3" key="1">
    <citation type="submission" date="2020-06" db="EMBL/GenBank/DDBJ databases">
        <title>Transcriptomic and genomic resources for Thalictrum thalictroides and T. hernandezii: Facilitating candidate gene discovery in an emerging model plant lineage.</title>
        <authorList>
            <person name="Arias T."/>
            <person name="Riano-Pachon D.M."/>
            <person name="Di Stilio V.S."/>
        </authorList>
    </citation>
    <scope>NUCLEOTIDE SEQUENCE [LARGE SCALE GENOMIC DNA]</scope>
    <source>
        <strain evidence="3">cv. WT478/WT964</strain>
        <tissue evidence="2">Leaves</tissue>
    </source>
</reference>
<dbReference type="EMBL" id="JABWDY010033983">
    <property type="protein sequence ID" value="KAF5183044.1"/>
    <property type="molecule type" value="Genomic_DNA"/>
</dbReference>
<name>A0A7J6VD61_THATH</name>
<evidence type="ECO:0000313" key="3">
    <source>
        <dbReference type="Proteomes" id="UP000554482"/>
    </source>
</evidence>